<dbReference type="PANTHER" id="PTHR44920:SF1">
    <property type="entry name" value="RHODANESE-LIKE DOMAIN-CONTAINING PROTEIN 14, CHLOROPLASTIC"/>
    <property type="match status" value="1"/>
</dbReference>
<reference evidence="3 4" key="1">
    <citation type="submission" date="2016-03" db="EMBL/GenBank/DDBJ databases">
        <title>Mechanisms controlling the formation of the plant cell surface in tip-growing cells are functionally conserved among land plants.</title>
        <authorList>
            <person name="Honkanen S."/>
            <person name="Jones V.A."/>
            <person name="Morieri G."/>
            <person name="Champion C."/>
            <person name="Hetherington A.J."/>
            <person name="Kelly S."/>
            <person name="Saint-Marcoux D."/>
            <person name="Proust H."/>
            <person name="Prescott H."/>
            <person name="Dolan L."/>
        </authorList>
    </citation>
    <scope>NUCLEOTIDE SEQUENCE [LARGE SCALE GENOMIC DNA]</scope>
    <source>
        <strain evidence="4">cv. Tak-1 and cv. Tak-2</strain>
        <tissue evidence="3">Whole gametophyte</tissue>
    </source>
</reference>
<dbReference type="CDD" id="cd00158">
    <property type="entry name" value="RHOD"/>
    <property type="match status" value="1"/>
</dbReference>
<gene>
    <name evidence="3" type="ORF">AXG93_2817s1230</name>
    <name evidence="2" type="ORF">Mp_3g12160</name>
</gene>
<name>A0A176W2N4_MARPO</name>
<dbReference type="PROSITE" id="PS50206">
    <property type="entry name" value="RHODANESE_3"/>
    <property type="match status" value="1"/>
</dbReference>
<sequence>MATAMATCASAAIAQSAKVPVAATTVDVRSCRAACCLAPVGLRISPDCAELQRAQSHKVAAHRRALVVTSEATKTKTPKTPAEAEWKVKREALLRAKVRSVSPKEALLLQKDQGYTIIDVRPEFEFNQAHPAGAINIQIYRLIKEWTAWDIARRAAFAFFGIFQGTEENPEFIKEVKEKLDKDSKIIVACIAGGTVKPSPNLADGSQSRSLIAAYLLTLEGYTNVVHMEGGLRTWFKDELPTEAVVQE</sequence>
<dbReference type="SUPFAM" id="SSF52821">
    <property type="entry name" value="Rhodanese/Cell cycle control phosphatase"/>
    <property type="match status" value="1"/>
</dbReference>
<organism evidence="3 4">
    <name type="scientific">Marchantia polymorpha subsp. ruderalis</name>
    <dbReference type="NCBI Taxonomy" id="1480154"/>
    <lineage>
        <taxon>Eukaryota</taxon>
        <taxon>Viridiplantae</taxon>
        <taxon>Streptophyta</taxon>
        <taxon>Embryophyta</taxon>
        <taxon>Marchantiophyta</taxon>
        <taxon>Marchantiopsida</taxon>
        <taxon>Marchantiidae</taxon>
        <taxon>Marchantiales</taxon>
        <taxon>Marchantiaceae</taxon>
        <taxon>Marchantia</taxon>
    </lineage>
</organism>
<evidence type="ECO:0000259" key="1">
    <source>
        <dbReference type="PROSITE" id="PS50206"/>
    </source>
</evidence>
<dbReference type="Gene3D" id="3.40.250.10">
    <property type="entry name" value="Rhodanese-like domain"/>
    <property type="match status" value="1"/>
</dbReference>
<dbReference type="InterPro" id="IPR043186">
    <property type="entry name" value="Str14"/>
</dbReference>
<keyword evidence="4" id="KW-1185">Reference proteome</keyword>
<feature type="domain" description="Rhodanese" evidence="1">
    <location>
        <begin position="111"/>
        <end position="244"/>
    </location>
</feature>
<protein>
    <recommendedName>
        <fullName evidence="1">Rhodanese domain-containing protein</fullName>
    </recommendedName>
</protein>
<dbReference type="Pfam" id="PF00581">
    <property type="entry name" value="Rhodanese"/>
    <property type="match status" value="1"/>
</dbReference>
<dbReference type="InterPro" id="IPR036873">
    <property type="entry name" value="Rhodanese-like_dom_sf"/>
</dbReference>
<proteinExistence type="predicted"/>
<dbReference type="Proteomes" id="UP000077202">
    <property type="component" value="Unassembled WGS sequence"/>
</dbReference>
<dbReference type="GO" id="GO:0009507">
    <property type="term" value="C:chloroplast"/>
    <property type="evidence" value="ECO:0007669"/>
    <property type="project" value="TreeGrafter"/>
</dbReference>
<evidence type="ECO:0000313" key="3">
    <source>
        <dbReference type="EMBL" id="OAE27318.1"/>
    </source>
</evidence>
<evidence type="ECO:0000313" key="5">
    <source>
        <dbReference type="Proteomes" id="UP001162541"/>
    </source>
</evidence>
<dbReference type="FunFam" id="3.40.250.10:FF:000032">
    <property type="entry name" value="Rhodanese-like domain-containing protein 14, chloroplastic"/>
    <property type="match status" value="1"/>
</dbReference>
<dbReference type="SMART" id="SM00450">
    <property type="entry name" value="RHOD"/>
    <property type="match status" value="1"/>
</dbReference>
<reference evidence="5" key="3">
    <citation type="journal article" date="2020" name="Curr. Biol.">
        <title>Chromatin organization in early land plants reveals an ancestral association between H3K27me3, transposons, and constitutive heterochromatin.</title>
        <authorList>
            <person name="Montgomery S.A."/>
            <person name="Tanizawa Y."/>
            <person name="Galik B."/>
            <person name="Wang N."/>
            <person name="Ito T."/>
            <person name="Mochizuki T."/>
            <person name="Akimcheva S."/>
            <person name="Bowman J.L."/>
            <person name="Cognat V."/>
            <person name="Marechal-Drouard L."/>
            <person name="Ekker H."/>
            <person name="Hong S.F."/>
            <person name="Kohchi T."/>
            <person name="Lin S.S."/>
            <person name="Liu L.D."/>
            <person name="Nakamura Y."/>
            <person name="Valeeva L.R."/>
            <person name="Shakirov E.V."/>
            <person name="Shippen D.E."/>
            <person name="Wei W.L."/>
            <person name="Yagura M."/>
            <person name="Yamaoka S."/>
            <person name="Yamato K.T."/>
            <person name="Liu C."/>
            <person name="Berger F."/>
        </authorList>
    </citation>
    <scope>NUCLEOTIDE SEQUENCE [LARGE SCALE GENOMIC DNA]</scope>
    <source>
        <strain evidence="5">Tak-1</strain>
    </source>
</reference>
<evidence type="ECO:0000313" key="4">
    <source>
        <dbReference type="Proteomes" id="UP000077202"/>
    </source>
</evidence>
<dbReference type="PANTHER" id="PTHR44920">
    <property type="entry name" value="RHODANESE-LIKE DOMAIN-CONTAINING PROTEIN 14, CHLOROPLASTIC-RELATED"/>
    <property type="match status" value="1"/>
</dbReference>
<dbReference type="Proteomes" id="UP001162541">
    <property type="component" value="Chromosome 3"/>
</dbReference>
<dbReference type="EMBL" id="AP019868">
    <property type="protein sequence ID" value="BBN05327.1"/>
    <property type="molecule type" value="Genomic_DNA"/>
</dbReference>
<dbReference type="InterPro" id="IPR001763">
    <property type="entry name" value="Rhodanese-like_dom"/>
</dbReference>
<reference evidence="2" key="2">
    <citation type="journal article" date="2019" name="Curr. Biol.">
        <title>Chromatin organization in early land plants reveals an ancestral association between H3K27me3, transposons, and constitutive heterochromatin.</title>
        <authorList>
            <person name="Montgomery S.A."/>
            <person name="Tanizawa Y."/>
            <person name="Galik B."/>
            <person name="Wang N."/>
            <person name="Ito T."/>
            <person name="Mochizuki T."/>
            <person name="Akimcheva S."/>
            <person name="Bowman J."/>
            <person name="Cognat V."/>
            <person name="Drouard L."/>
            <person name="Ekker H."/>
            <person name="Houng S."/>
            <person name="Kohchi T."/>
            <person name="Lin S."/>
            <person name="Liu L.D."/>
            <person name="Nakamura Y."/>
            <person name="Valeeva L.R."/>
            <person name="Shakirov E.V."/>
            <person name="Shippen D.E."/>
            <person name="Wei W."/>
            <person name="Yagura M."/>
            <person name="Yamaoka S."/>
            <person name="Yamato K.T."/>
            <person name="Liu C."/>
            <person name="Berger F."/>
        </authorList>
    </citation>
    <scope>NUCLEOTIDE SEQUENCE [LARGE SCALE GENOMIC DNA]</scope>
    <source>
        <strain evidence="2">Tak-1</strain>
    </source>
</reference>
<accession>A0A176W2N4</accession>
<dbReference type="EMBL" id="LVLJ01001921">
    <property type="protein sequence ID" value="OAE27318.1"/>
    <property type="molecule type" value="Genomic_DNA"/>
</dbReference>
<evidence type="ECO:0000313" key="2">
    <source>
        <dbReference type="EMBL" id="BBN05327.1"/>
    </source>
</evidence>
<dbReference type="AlphaFoldDB" id="A0A176W2N4"/>